<keyword evidence="1" id="KW-0472">Membrane</keyword>
<keyword evidence="1" id="KW-1133">Transmembrane helix</keyword>
<accession>A6JH67</accession>
<reference evidence="3" key="1">
    <citation type="submission" date="2005-09" db="EMBL/GenBank/DDBJ databases">
        <authorList>
            <person name="Mural R.J."/>
            <person name="Li P.W."/>
            <person name="Adams M.D."/>
            <person name="Amanatides P.G."/>
            <person name="Baden-Tillson H."/>
            <person name="Barnstead M."/>
            <person name="Chin S.H."/>
            <person name="Dew I."/>
            <person name="Evans C.A."/>
            <person name="Ferriera S."/>
            <person name="Flanigan M."/>
            <person name="Fosler C."/>
            <person name="Glodek A."/>
            <person name="Gu Z."/>
            <person name="Holt R.A."/>
            <person name="Jennings D."/>
            <person name="Kraft C.L."/>
            <person name="Lu F."/>
            <person name="Nguyen T."/>
            <person name="Nusskern D.R."/>
            <person name="Pfannkoch C.M."/>
            <person name="Sitter C."/>
            <person name="Sutton G.G."/>
            <person name="Venter J.C."/>
            <person name="Wang Z."/>
            <person name="Woodage T."/>
            <person name="Zheng X.H."/>
            <person name="Zhong F."/>
        </authorList>
    </citation>
    <scope>NUCLEOTIDE SEQUENCE [LARGE SCALE GENOMIC DNA]</scope>
    <source>
        <strain>BN</strain>
        <strain evidence="3">Sprague-Dawley</strain>
    </source>
</reference>
<dbReference type="EMBL" id="CH473986">
    <property type="protein sequence ID" value="EDL94191.1"/>
    <property type="molecule type" value="Genomic_DNA"/>
</dbReference>
<evidence type="ECO:0000313" key="3">
    <source>
        <dbReference type="Proteomes" id="UP000234681"/>
    </source>
</evidence>
<gene>
    <name evidence="2" type="primary">RGD1305314</name>
    <name evidence="2" type="ORF">rCG_57712</name>
</gene>
<sequence length="43" mass="5258">MIFYVIFCFNVTIHVNDIFIDWIKTSGLFLYITNVYIFLYLIM</sequence>
<name>A6JH67_RAT</name>
<protein>
    <submittedName>
        <fullName evidence="2">Similar to KIAA0335, isoform CRA_b</fullName>
    </submittedName>
</protein>
<organism evidence="2 3">
    <name type="scientific">Rattus norvegicus</name>
    <name type="common">Rat</name>
    <dbReference type="NCBI Taxonomy" id="10116"/>
    <lineage>
        <taxon>Eukaryota</taxon>
        <taxon>Metazoa</taxon>
        <taxon>Chordata</taxon>
        <taxon>Craniata</taxon>
        <taxon>Vertebrata</taxon>
        <taxon>Euteleostomi</taxon>
        <taxon>Mammalia</taxon>
        <taxon>Eutheria</taxon>
        <taxon>Euarchontoglires</taxon>
        <taxon>Glires</taxon>
        <taxon>Rodentia</taxon>
        <taxon>Myomorpha</taxon>
        <taxon>Muroidea</taxon>
        <taxon>Muridae</taxon>
        <taxon>Murinae</taxon>
        <taxon>Rattus</taxon>
    </lineage>
</organism>
<proteinExistence type="predicted"/>
<dbReference type="Proteomes" id="UP000234681">
    <property type="component" value="Chromosome 1"/>
</dbReference>
<evidence type="ECO:0000313" key="2">
    <source>
        <dbReference type="EMBL" id="EDL94191.1"/>
    </source>
</evidence>
<evidence type="ECO:0000256" key="1">
    <source>
        <dbReference type="SAM" id="Phobius"/>
    </source>
</evidence>
<dbReference type="AlphaFoldDB" id="A6JH67"/>
<feature type="transmembrane region" description="Helical" evidence="1">
    <location>
        <begin position="22"/>
        <end position="42"/>
    </location>
</feature>
<keyword evidence="1" id="KW-0812">Transmembrane</keyword>